<dbReference type="InterPro" id="IPR008984">
    <property type="entry name" value="SMAD_FHA_dom_sf"/>
</dbReference>
<reference evidence="1 2" key="1">
    <citation type="journal article" date="2023" name="Front. Microbiol.">
        <title>Phylogeography and host specificity of Pasteurellaceae pathogenic to sea-farmed fish in the north-east Atlantic.</title>
        <authorList>
            <person name="Gulla S."/>
            <person name="Colquhoun D.J."/>
            <person name="Olsen A.B."/>
            <person name="Spilsberg B."/>
            <person name="Lagesen K."/>
            <person name="Aakesson C.P."/>
            <person name="Strom S."/>
            <person name="Manji F."/>
            <person name="Birkbeck T.H."/>
            <person name="Nilsen H.K."/>
        </authorList>
    </citation>
    <scope>NUCLEOTIDE SEQUENCE [LARGE SCALE GENOMIC DNA]</scope>
    <source>
        <strain evidence="1 2">NVIB3131</strain>
    </source>
</reference>
<evidence type="ECO:0000313" key="2">
    <source>
        <dbReference type="Proteomes" id="UP001226020"/>
    </source>
</evidence>
<dbReference type="AlphaFoldDB" id="A0AAW8CNC7"/>
<proteinExistence type="predicted"/>
<name>A0AAW8CNC7_9PAST</name>
<comment type="caution">
    <text evidence="1">The sequence shown here is derived from an EMBL/GenBank/DDBJ whole genome shotgun (WGS) entry which is preliminary data.</text>
</comment>
<evidence type="ECO:0008006" key="3">
    <source>
        <dbReference type="Google" id="ProtNLM"/>
    </source>
</evidence>
<dbReference type="EMBL" id="JASAXT010000021">
    <property type="protein sequence ID" value="MDP8149283.1"/>
    <property type="molecule type" value="Genomic_DNA"/>
</dbReference>
<dbReference type="SUPFAM" id="SSF49879">
    <property type="entry name" value="SMAD/FHA domain"/>
    <property type="match status" value="1"/>
</dbReference>
<dbReference type="CDD" id="cd00060">
    <property type="entry name" value="FHA"/>
    <property type="match status" value="1"/>
</dbReference>
<accession>A0AAW8CNC7</accession>
<gene>
    <name evidence="1" type="ORF">QJU57_09395</name>
</gene>
<dbReference type="RefSeq" id="WP_306352063.1">
    <property type="nucleotide sequence ID" value="NZ_JASAWV010000024.1"/>
</dbReference>
<sequence>MSKLLLMIKNPNSLEKGTVPSHIFNHKGGTVGSSSNSSWYIDNYIQNISPSVFTIFFVDGEYCIEAHDTGIFINYSHKCLEVNSTVRLKTGDSIKISNYIIEAKIIDDTLEPLTYESSLLSILAVKDMLLLSPVDDKPNKVEDNLNKTQSDLLLMENYHIIRDPIELLEKNERTETTNDLMSFYDNQGLISKKNLNNSCNEAHVYDVSRMNTGVVPTFVSKSSNEDKYIGSKPSKKENTIEISTQESEVEILDPLVLLDNLTIEDK</sequence>
<keyword evidence="2" id="KW-1185">Reference proteome</keyword>
<organism evidence="1 2">
    <name type="scientific">Phocoenobacter atlanticus subsp. atlanticus</name>
    <dbReference type="NCBI Taxonomy" id="3061285"/>
    <lineage>
        <taxon>Bacteria</taxon>
        <taxon>Pseudomonadati</taxon>
        <taxon>Pseudomonadota</taxon>
        <taxon>Gammaproteobacteria</taxon>
        <taxon>Pasteurellales</taxon>
        <taxon>Pasteurellaceae</taxon>
        <taxon>Phocoenobacter</taxon>
        <taxon>Phocoenobacter atlanticus</taxon>
    </lineage>
</organism>
<protein>
    <recommendedName>
        <fullName evidence="3">FHA domain-containing protein</fullName>
    </recommendedName>
</protein>
<dbReference type="Proteomes" id="UP001226020">
    <property type="component" value="Unassembled WGS sequence"/>
</dbReference>
<evidence type="ECO:0000313" key="1">
    <source>
        <dbReference type="EMBL" id="MDP8149283.1"/>
    </source>
</evidence>